<evidence type="ECO:0000313" key="2">
    <source>
        <dbReference type="EMBL" id="PGH14118.1"/>
    </source>
</evidence>
<reference evidence="2 3" key="1">
    <citation type="submission" date="2017-10" db="EMBL/GenBank/DDBJ databases">
        <title>Comparative genomics in systemic dimorphic fungi from Ajellomycetaceae.</title>
        <authorList>
            <person name="Munoz J.F."/>
            <person name="Mcewen J.G."/>
            <person name="Clay O.K."/>
            <person name="Cuomo C.A."/>
        </authorList>
    </citation>
    <scope>NUCLEOTIDE SEQUENCE [LARGE SCALE GENOMIC DNA]</scope>
    <source>
        <strain evidence="2 3">UAMH5409</strain>
    </source>
</reference>
<accession>A0A2B7XZY1</accession>
<dbReference type="AlphaFoldDB" id="A0A2B7XZY1"/>
<sequence>MHLGKALAFVSLGPVALGYVIDAFKDEDCKGDKLRVNVWDNTCRSENTIPTRSFRVIKYGAHRQKATLWKYDFCSNSPPPEEEPSNTEWWADGGDNAFKKDKCLNLGYEANAYGSHSG</sequence>
<name>A0A2B7XZY1_9EURO</name>
<comment type="caution">
    <text evidence="2">The sequence shown here is derived from an EMBL/GenBank/DDBJ whole genome shotgun (WGS) entry which is preliminary data.</text>
</comment>
<gene>
    <name evidence="2" type="ORF">AJ79_03235</name>
</gene>
<protein>
    <submittedName>
        <fullName evidence="2">Uncharacterized protein</fullName>
    </submittedName>
</protein>
<keyword evidence="3" id="KW-1185">Reference proteome</keyword>
<proteinExistence type="predicted"/>
<feature type="signal peptide" evidence="1">
    <location>
        <begin position="1"/>
        <end position="18"/>
    </location>
</feature>
<organism evidence="2 3">
    <name type="scientific">Helicocarpus griseus UAMH5409</name>
    <dbReference type="NCBI Taxonomy" id="1447875"/>
    <lineage>
        <taxon>Eukaryota</taxon>
        <taxon>Fungi</taxon>
        <taxon>Dikarya</taxon>
        <taxon>Ascomycota</taxon>
        <taxon>Pezizomycotina</taxon>
        <taxon>Eurotiomycetes</taxon>
        <taxon>Eurotiomycetidae</taxon>
        <taxon>Onygenales</taxon>
        <taxon>Ajellomycetaceae</taxon>
        <taxon>Helicocarpus</taxon>
    </lineage>
</organism>
<keyword evidence="1" id="KW-0732">Signal</keyword>
<dbReference type="EMBL" id="PDNB01000038">
    <property type="protein sequence ID" value="PGH14118.1"/>
    <property type="molecule type" value="Genomic_DNA"/>
</dbReference>
<evidence type="ECO:0000256" key="1">
    <source>
        <dbReference type="SAM" id="SignalP"/>
    </source>
</evidence>
<evidence type="ECO:0000313" key="3">
    <source>
        <dbReference type="Proteomes" id="UP000223968"/>
    </source>
</evidence>
<dbReference type="OrthoDB" id="3598923at2759"/>
<feature type="chain" id="PRO_5012428380" evidence="1">
    <location>
        <begin position="19"/>
        <end position="118"/>
    </location>
</feature>
<dbReference type="Proteomes" id="UP000223968">
    <property type="component" value="Unassembled WGS sequence"/>
</dbReference>